<name>A0A433SJL3_ELYCH</name>
<dbReference type="PANTHER" id="PTHR31362:SF0">
    <property type="entry name" value="EXOSTOSIN DOMAIN-CONTAINING PROTEIN-RELATED"/>
    <property type="match status" value="1"/>
</dbReference>
<accession>A0A433SJL3</accession>
<dbReference type="OrthoDB" id="6055017at2759"/>
<dbReference type="PANTHER" id="PTHR31362">
    <property type="entry name" value="GLYCOSYLTRANSFERASE STELLO1-RELATED"/>
    <property type="match status" value="1"/>
</dbReference>
<reference evidence="2 3" key="1">
    <citation type="submission" date="2019-01" db="EMBL/GenBank/DDBJ databases">
        <title>A draft genome assembly of the solar-powered sea slug Elysia chlorotica.</title>
        <authorList>
            <person name="Cai H."/>
            <person name="Li Q."/>
            <person name="Fang X."/>
            <person name="Li J."/>
            <person name="Curtis N.E."/>
            <person name="Altenburger A."/>
            <person name="Shibata T."/>
            <person name="Feng M."/>
            <person name="Maeda T."/>
            <person name="Schwartz J.A."/>
            <person name="Shigenobu S."/>
            <person name="Lundholm N."/>
            <person name="Nishiyama T."/>
            <person name="Yang H."/>
            <person name="Hasebe M."/>
            <person name="Li S."/>
            <person name="Pierce S.K."/>
            <person name="Wang J."/>
        </authorList>
    </citation>
    <scope>NUCLEOTIDE SEQUENCE [LARGE SCALE GENOMIC DNA]</scope>
    <source>
        <strain evidence="2">EC2010</strain>
        <tissue evidence="2">Whole organism of an adult</tissue>
    </source>
</reference>
<feature type="region of interest" description="Disordered" evidence="1">
    <location>
        <begin position="76"/>
        <end position="97"/>
    </location>
</feature>
<proteinExistence type="predicted"/>
<sequence length="454" mass="52363">MDEIKCASALSVHVLYCLGIVDPGKSYLQEHTKALTAWFTELKKLRIPLPQPRPLIVAENTKNTFKVKYNLNRQHLYRSTNNKPSNPNKPGTASKTKELQHIKQAVVDPMLQKCPNLTHSGFRFPESWTARYTKNSDIALVVTINYEFLFKTIAHVEFIHRQSFRFILYCGPNMTAFNSFVQQHGGLDHVTFIDGGWSGSNGWHTIYRCLTLAMKMRLPVKGYLQVGEDVLINSKSLSTQSRDKVMILSHYNKRNISVVEDPGHWYHWNQPWGRQALLNLITQLKESASFTPSSPGVRTLFGEDVYGLSSGPLKSPVPGRTLRDVKRAASRFLENYSANTGGLEIMVHRATDFFFVPESWREDYVILAEIFQYIGVIIEFGFPMLHLGMTRKENVNYVHGASLWREERDMPWKFYHDDLSFLHPFKSIKNLESKEGLQFFCDNFLKSYEEWVHS</sequence>
<dbReference type="Proteomes" id="UP000271974">
    <property type="component" value="Unassembled WGS sequence"/>
</dbReference>
<organism evidence="2 3">
    <name type="scientific">Elysia chlorotica</name>
    <name type="common">Eastern emerald elysia</name>
    <name type="synonym">Sea slug</name>
    <dbReference type="NCBI Taxonomy" id="188477"/>
    <lineage>
        <taxon>Eukaryota</taxon>
        <taxon>Metazoa</taxon>
        <taxon>Spiralia</taxon>
        <taxon>Lophotrochozoa</taxon>
        <taxon>Mollusca</taxon>
        <taxon>Gastropoda</taxon>
        <taxon>Heterobranchia</taxon>
        <taxon>Euthyneura</taxon>
        <taxon>Panpulmonata</taxon>
        <taxon>Sacoglossa</taxon>
        <taxon>Placobranchoidea</taxon>
        <taxon>Plakobranchidae</taxon>
        <taxon>Elysia</taxon>
    </lineage>
</organism>
<protein>
    <submittedName>
        <fullName evidence="2">Uncharacterized protein</fullName>
    </submittedName>
</protein>
<evidence type="ECO:0000313" key="2">
    <source>
        <dbReference type="EMBL" id="RUS69257.1"/>
    </source>
</evidence>
<dbReference type="STRING" id="188477.A0A433SJL3"/>
<gene>
    <name evidence="2" type="ORF">EGW08_022982</name>
</gene>
<feature type="compositionally biased region" description="Low complexity" evidence="1">
    <location>
        <begin position="81"/>
        <end position="90"/>
    </location>
</feature>
<evidence type="ECO:0000256" key="1">
    <source>
        <dbReference type="SAM" id="MobiDB-lite"/>
    </source>
</evidence>
<keyword evidence="3" id="KW-1185">Reference proteome</keyword>
<dbReference type="EMBL" id="RQTK01001756">
    <property type="protein sequence ID" value="RUS69257.1"/>
    <property type="molecule type" value="Genomic_DNA"/>
</dbReference>
<evidence type="ECO:0000313" key="3">
    <source>
        <dbReference type="Proteomes" id="UP000271974"/>
    </source>
</evidence>
<comment type="caution">
    <text evidence="2">The sequence shown here is derived from an EMBL/GenBank/DDBJ whole genome shotgun (WGS) entry which is preliminary data.</text>
</comment>
<dbReference type="AlphaFoldDB" id="A0A433SJL3"/>
<dbReference type="InterPro" id="IPR005049">
    <property type="entry name" value="STL-like"/>
</dbReference>